<dbReference type="Proteomes" id="UP000557307">
    <property type="component" value="Unassembled WGS sequence"/>
</dbReference>
<reference evidence="1 2" key="1">
    <citation type="submission" date="2020-08" db="EMBL/GenBank/DDBJ databases">
        <title>Genomic Encyclopedia of Type Strains, Phase IV (KMG-IV): sequencing the most valuable type-strain genomes for metagenomic binning, comparative biology and taxonomic classification.</title>
        <authorList>
            <person name="Goeker M."/>
        </authorList>
    </citation>
    <scope>NUCLEOTIDE SEQUENCE [LARGE SCALE GENOMIC DNA]</scope>
    <source>
        <strain evidence="1 2">DSM 105074</strain>
    </source>
</reference>
<evidence type="ECO:0000313" key="1">
    <source>
        <dbReference type="EMBL" id="MBB5283958.1"/>
    </source>
</evidence>
<protein>
    <submittedName>
        <fullName evidence="1">Uncharacterized protein</fullName>
    </submittedName>
</protein>
<dbReference type="EMBL" id="JACHGF010000003">
    <property type="protein sequence ID" value="MBB5283958.1"/>
    <property type="molecule type" value="Genomic_DNA"/>
</dbReference>
<evidence type="ECO:0000313" key="2">
    <source>
        <dbReference type="Proteomes" id="UP000557307"/>
    </source>
</evidence>
<name>A0A840TV44_9BACT</name>
<dbReference type="AlphaFoldDB" id="A0A840TV44"/>
<dbReference type="RefSeq" id="WP_184173876.1">
    <property type="nucleotide sequence ID" value="NZ_JACHGF010000003.1"/>
</dbReference>
<gene>
    <name evidence="1" type="ORF">HNQ92_002101</name>
</gene>
<comment type="caution">
    <text evidence="1">The sequence shown here is derived from an EMBL/GenBank/DDBJ whole genome shotgun (WGS) entry which is preliminary data.</text>
</comment>
<accession>A0A840TV44</accession>
<organism evidence="1 2">
    <name type="scientific">Rhabdobacter roseus</name>
    <dbReference type="NCBI Taxonomy" id="1655419"/>
    <lineage>
        <taxon>Bacteria</taxon>
        <taxon>Pseudomonadati</taxon>
        <taxon>Bacteroidota</taxon>
        <taxon>Cytophagia</taxon>
        <taxon>Cytophagales</taxon>
        <taxon>Cytophagaceae</taxon>
        <taxon>Rhabdobacter</taxon>
    </lineage>
</organism>
<keyword evidence="2" id="KW-1185">Reference proteome</keyword>
<sequence>MLNPVYQKENSPQENNAIERRITTDDEVKLYNAMVALKYDRKMVDAYFGLVGDMLVELDIPPTSNKIAMTIRKDLIMPVSIGQRYVIRPGQKGNIGLIMPLEFKEIIEDYPVAETEDSYFYSQGTQVALWVNFAIHSADELDSLVVNLRKSAVQSELLRTKISGFRKYHNPAYYKACIDNDYRRGLLLGNNQQGT</sequence>
<proteinExistence type="predicted"/>